<dbReference type="GO" id="GO:0009507">
    <property type="term" value="C:chloroplast"/>
    <property type="evidence" value="ECO:0007669"/>
    <property type="project" value="TreeGrafter"/>
</dbReference>
<dbReference type="Gene3D" id="2.60.40.10">
    <property type="entry name" value="Immunoglobulins"/>
    <property type="match status" value="1"/>
</dbReference>
<dbReference type="FunFam" id="2.60.40.10:FF:000972">
    <property type="entry name" value="Phosphoglucan phosphatase LSF1, chloroplastic"/>
    <property type="match status" value="1"/>
</dbReference>
<dbReference type="SUPFAM" id="SSF81296">
    <property type="entry name" value="E set domains"/>
    <property type="match status" value="1"/>
</dbReference>
<dbReference type="SUPFAM" id="SSF50156">
    <property type="entry name" value="PDZ domain-like"/>
    <property type="match status" value="1"/>
</dbReference>
<dbReference type="GO" id="GO:0004721">
    <property type="term" value="F:phosphoprotein phosphatase activity"/>
    <property type="evidence" value="ECO:0007669"/>
    <property type="project" value="UniProtKB-KW"/>
</dbReference>
<dbReference type="SUPFAM" id="SSF52799">
    <property type="entry name" value="(Phosphotyrosine protein) phosphatases II"/>
    <property type="match status" value="1"/>
</dbReference>
<dbReference type="Proteomes" id="UP001189624">
    <property type="component" value="Chromosome 1"/>
</dbReference>
<dbReference type="Pfam" id="PF16561">
    <property type="entry name" value="AMPK1_CBM"/>
    <property type="match status" value="1"/>
</dbReference>
<sequence length="646" mass="72460">MLPLQFGARPHYTPSLFLSSSNARSSSRLLYNNRNNKMYLLRSNVGTLNLKVFAASGSSAFKMNLNEYLVTLEKPLGIRFALTADGKIIVHSLTKGGNAERSRIIMVGDTLKKAGDSSQNTLVEIKDVGNTQKVLNEQTSSFSLVLERPTSPFPIQLLQKMNDIEIVFNRGRVPIVTWNKTLLASNLQPSSETCGNSGFLMFNSKFLKQNANKLLGNQYQNTITHGERNFFTEHTTQLACVFTEEVCGDGDWGHGSFPLEEYIQALDRSKDEMYYNHSLGMRYSKITEQIYVGSCIQTEDDVETLSNVEGVTAVLNFQSGTEAENWGINAKSINGSCQRNNILLINYPIRYTRKQAVNKFFHMHSVKVALVTHRAKVATETIERYRDIPNPHFPTLNIPSQASLGSNSSAFSNKEGDSYDMRKKLPFCVGLLLRLLRKNLRVFVTCTSGFDRSPACVIAYLHWMTDVSLHAAYTWVTGMHTCRPDRPAIAWATWDLIAMVENGKHDGPPTHAVTFVWNGHEGEDVTLVGDFTGNWKEPLKAKHLGGSRHEVEVKLPQGKYYYKFIVNGQWKHSTASPAERDDRGNVNNIIVIGETANVRPSVQHQQKDANVVKVIERPLNEKERFMLAKAARCIAFSICPITLAPK</sequence>
<dbReference type="PANTHER" id="PTHR47661">
    <property type="entry name" value="PHOSPHOGLUCAN PHOSPHATASE LSF1, CHLOROPLASTIC"/>
    <property type="match status" value="1"/>
</dbReference>
<protein>
    <recommendedName>
        <fullName evidence="2">AMP-activated protein kinase glycogen-binding domain-containing protein</fullName>
    </recommendedName>
</protein>
<keyword evidence="4" id="KW-1185">Reference proteome</keyword>
<reference evidence="3" key="1">
    <citation type="submission" date="2023-10" db="EMBL/GenBank/DDBJ databases">
        <authorList>
            <person name="Domelevo Entfellner J.-B."/>
        </authorList>
    </citation>
    <scope>NUCLEOTIDE SEQUENCE</scope>
</reference>
<evidence type="ECO:0000259" key="2">
    <source>
        <dbReference type="Pfam" id="PF16561"/>
    </source>
</evidence>
<dbReference type="GO" id="GO:0043036">
    <property type="term" value="C:starch grain"/>
    <property type="evidence" value="ECO:0007669"/>
    <property type="project" value="TreeGrafter"/>
</dbReference>
<keyword evidence="1" id="KW-0378">Hydrolase</keyword>
<dbReference type="InterPro" id="IPR032640">
    <property type="entry name" value="AMPK1_CBM"/>
</dbReference>
<organism evidence="3 4">
    <name type="scientific">Sphenostylis stenocarpa</name>
    <dbReference type="NCBI Taxonomy" id="92480"/>
    <lineage>
        <taxon>Eukaryota</taxon>
        <taxon>Viridiplantae</taxon>
        <taxon>Streptophyta</taxon>
        <taxon>Embryophyta</taxon>
        <taxon>Tracheophyta</taxon>
        <taxon>Spermatophyta</taxon>
        <taxon>Magnoliopsida</taxon>
        <taxon>eudicotyledons</taxon>
        <taxon>Gunneridae</taxon>
        <taxon>Pentapetalae</taxon>
        <taxon>rosids</taxon>
        <taxon>fabids</taxon>
        <taxon>Fabales</taxon>
        <taxon>Fabaceae</taxon>
        <taxon>Papilionoideae</taxon>
        <taxon>50 kb inversion clade</taxon>
        <taxon>NPAAA clade</taxon>
        <taxon>indigoferoid/millettioid clade</taxon>
        <taxon>Phaseoleae</taxon>
        <taxon>Sphenostylis</taxon>
    </lineage>
</organism>
<dbReference type="PANTHER" id="PTHR47661:SF2">
    <property type="entry name" value="PHOSPHOGLUCAN PHOSPHATASE LSF1, CHLOROPLASTIC"/>
    <property type="match status" value="1"/>
</dbReference>
<dbReference type="GO" id="GO:0005983">
    <property type="term" value="P:starch catabolic process"/>
    <property type="evidence" value="ECO:0007669"/>
    <property type="project" value="TreeGrafter"/>
</dbReference>
<dbReference type="InterPro" id="IPR029021">
    <property type="entry name" value="Prot-tyrosine_phosphatase-like"/>
</dbReference>
<proteinExistence type="predicted"/>
<dbReference type="Gene3D" id="3.90.190.10">
    <property type="entry name" value="Protein tyrosine phosphatase superfamily"/>
    <property type="match status" value="1"/>
</dbReference>
<dbReference type="InterPro" id="IPR014756">
    <property type="entry name" value="Ig_E-set"/>
</dbReference>
<evidence type="ECO:0000313" key="3">
    <source>
        <dbReference type="EMBL" id="CAJ1781253.1"/>
    </source>
</evidence>
<evidence type="ECO:0000313" key="4">
    <source>
        <dbReference type="Proteomes" id="UP001189624"/>
    </source>
</evidence>
<feature type="domain" description="AMP-activated protein kinase glycogen-binding" evidence="2">
    <location>
        <begin position="513"/>
        <end position="595"/>
    </location>
</feature>
<gene>
    <name evidence="3" type="ORF">AYBTSS11_LOCUS92</name>
</gene>
<dbReference type="InterPro" id="IPR013783">
    <property type="entry name" value="Ig-like_fold"/>
</dbReference>
<name>A0AA86RKP6_9FABA</name>
<dbReference type="Gramene" id="rna-AYBTSS11_LOCUS92">
    <property type="protein sequence ID" value="CAJ1781253.1"/>
    <property type="gene ID" value="gene-AYBTSS11_LOCUS92"/>
</dbReference>
<dbReference type="EMBL" id="OY731398">
    <property type="protein sequence ID" value="CAJ1781253.1"/>
    <property type="molecule type" value="Genomic_DNA"/>
</dbReference>
<dbReference type="InterPro" id="IPR036034">
    <property type="entry name" value="PDZ_sf"/>
</dbReference>
<dbReference type="AlphaFoldDB" id="A0AA86RKP6"/>
<evidence type="ECO:0000256" key="1">
    <source>
        <dbReference type="ARBA" id="ARBA00022912"/>
    </source>
</evidence>
<dbReference type="CDD" id="cd02859">
    <property type="entry name" value="E_set_AMPKbeta_like_N"/>
    <property type="match status" value="1"/>
</dbReference>
<accession>A0AA86RKP6</accession>
<keyword evidence="1" id="KW-0904">Protein phosphatase</keyword>